<feature type="signal peptide" evidence="1">
    <location>
        <begin position="1"/>
        <end position="30"/>
    </location>
</feature>
<feature type="domain" description="GFO/IDH/MocA-like oxidoreductase" evidence="3">
    <location>
        <begin position="189"/>
        <end position="304"/>
    </location>
</feature>
<reference evidence="4" key="1">
    <citation type="submission" date="2020-08" db="EMBL/GenBank/DDBJ databases">
        <title>Lewinella bacteria from marine environments.</title>
        <authorList>
            <person name="Zhong Y."/>
        </authorList>
    </citation>
    <scope>NUCLEOTIDE SEQUENCE</scope>
    <source>
        <strain evidence="4">KCTC 42187</strain>
    </source>
</reference>
<feature type="chain" id="PRO_5036965032" evidence="1">
    <location>
        <begin position="31"/>
        <end position="381"/>
    </location>
</feature>
<dbReference type="Proteomes" id="UP000650081">
    <property type="component" value="Unassembled WGS sequence"/>
</dbReference>
<dbReference type="PROSITE" id="PS51257">
    <property type="entry name" value="PROKAR_LIPOPROTEIN"/>
    <property type="match status" value="1"/>
</dbReference>
<dbReference type="PANTHER" id="PTHR43249:SF1">
    <property type="entry name" value="D-GLUCOSIDE 3-DEHYDROGENASE"/>
    <property type="match status" value="1"/>
</dbReference>
<evidence type="ECO:0000313" key="5">
    <source>
        <dbReference type="Proteomes" id="UP000650081"/>
    </source>
</evidence>
<dbReference type="RefSeq" id="WP_187465211.1">
    <property type="nucleotide sequence ID" value="NZ_JACSIT010000050.1"/>
</dbReference>
<dbReference type="InterPro" id="IPR052515">
    <property type="entry name" value="Gfo/Idh/MocA_Oxidoreductase"/>
</dbReference>
<dbReference type="InterPro" id="IPR000683">
    <property type="entry name" value="Gfo/Idh/MocA-like_OxRdtase_N"/>
</dbReference>
<dbReference type="InterPro" id="IPR055170">
    <property type="entry name" value="GFO_IDH_MocA-like_dom"/>
</dbReference>
<sequence length="381" mass="41439">MHHLLHRRRQFLRQSISAATGLLLAPGLLACGAKTPASGKEGREENATDPSASRKIGVAILGLGGYAKGQIAPALQLTEHCELRGLITGSPEKLPEWQAKYAIKDENVYTYDTMEDIASNSAIDVIYVITPTATHRDFVIRAANAGKHVWCEKPMAMRPEDCQQMITACQQNGVKLSIGYRMLHEPNTQKLIELTRTQAYGPITGATSLAGYAGSLPALDYWRGQRAMGGGALYDMGVYTINGLRYGTQLMPLAVVSATQERPEDVDVTTTYQLEFPNGILANGKTSVVESYNKLRIEATNGWYELDPMQPYEGVQGSTSDGKILGPPVPNQQSLQMDADALAILNNQPVRAPGEEGLKDILIIRAIIESAETGKRVPIVF</sequence>
<dbReference type="AlphaFoldDB" id="A0A923TBX1"/>
<dbReference type="PRINTS" id="PR01775">
    <property type="entry name" value="GLFROXRDTASE"/>
</dbReference>
<evidence type="ECO:0000313" key="4">
    <source>
        <dbReference type="EMBL" id="MBC6993087.1"/>
    </source>
</evidence>
<dbReference type="Gene3D" id="3.40.50.720">
    <property type="entry name" value="NAD(P)-binding Rossmann-like Domain"/>
    <property type="match status" value="1"/>
</dbReference>
<dbReference type="InterPro" id="IPR008354">
    <property type="entry name" value="Glc-Fru_OxRdtase_bac"/>
</dbReference>
<keyword evidence="5" id="KW-1185">Reference proteome</keyword>
<dbReference type="Gene3D" id="3.30.360.10">
    <property type="entry name" value="Dihydrodipicolinate Reductase, domain 2"/>
    <property type="match status" value="1"/>
</dbReference>
<organism evidence="4 5">
    <name type="scientific">Neolewinella lacunae</name>
    <dbReference type="NCBI Taxonomy" id="1517758"/>
    <lineage>
        <taxon>Bacteria</taxon>
        <taxon>Pseudomonadati</taxon>
        <taxon>Bacteroidota</taxon>
        <taxon>Saprospiria</taxon>
        <taxon>Saprospirales</taxon>
        <taxon>Lewinellaceae</taxon>
        <taxon>Neolewinella</taxon>
    </lineage>
</organism>
<dbReference type="Pfam" id="PF22725">
    <property type="entry name" value="GFO_IDH_MocA_C3"/>
    <property type="match status" value="1"/>
</dbReference>
<dbReference type="InterPro" id="IPR036291">
    <property type="entry name" value="NAD(P)-bd_dom_sf"/>
</dbReference>
<name>A0A923TBX1_9BACT</name>
<dbReference type="SUPFAM" id="SSF55347">
    <property type="entry name" value="Glyceraldehyde-3-phosphate dehydrogenase-like, C-terminal domain"/>
    <property type="match status" value="1"/>
</dbReference>
<comment type="caution">
    <text evidence="4">The sequence shown here is derived from an EMBL/GenBank/DDBJ whole genome shotgun (WGS) entry which is preliminary data.</text>
</comment>
<protein>
    <submittedName>
        <fullName evidence="4">Gfo/Idh/MocA family oxidoreductase</fullName>
    </submittedName>
</protein>
<keyword evidence="1" id="KW-0732">Signal</keyword>
<dbReference type="PANTHER" id="PTHR43249">
    <property type="entry name" value="UDP-N-ACETYL-2-AMINO-2-DEOXY-D-GLUCURONATE OXIDASE"/>
    <property type="match status" value="1"/>
</dbReference>
<dbReference type="EMBL" id="JACSIT010000050">
    <property type="protein sequence ID" value="MBC6993087.1"/>
    <property type="molecule type" value="Genomic_DNA"/>
</dbReference>
<proteinExistence type="predicted"/>
<accession>A0A923TBX1</accession>
<evidence type="ECO:0000259" key="2">
    <source>
        <dbReference type="Pfam" id="PF01408"/>
    </source>
</evidence>
<feature type="domain" description="Gfo/Idh/MocA-like oxidoreductase N-terminal" evidence="2">
    <location>
        <begin position="56"/>
        <end position="180"/>
    </location>
</feature>
<dbReference type="GO" id="GO:0000166">
    <property type="term" value="F:nucleotide binding"/>
    <property type="evidence" value="ECO:0007669"/>
    <property type="project" value="InterPro"/>
</dbReference>
<evidence type="ECO:0000259" key="3">
    <source>
        <dbReference type="Pfam" id="PF22725"/>
    </source>
</evidence>
<gene>
    <name evidence="4" type="ORF">H9S92_02845</name>
</gene>
<dbReference type="SUPFAM" id="SSF51735">
    <property type="entry name" value="NAD(P)-binding Rossmann-fold domains"/>
    <property type="match status" value="1"/>
</dbReference>
<evidence type="ECO:0000256" key="1">
    <source>
        <dbReference type="SAM" id="SignalP"/>
    </source>
</evidence>
<dbReference type="Pfam" id="PF01408">
    <property type="entry name" value="GFO_IDH_MocA"/>
    <property type="match status" value="1"/>
</dbReference>